<keyword evidence="5" id="KW-0521">NADP</keyword>
<keyword evidence="6" id="KW-0560">Oxidoreductase</keyword>
<evidence type="ECO:0000256" key="4">
    <source>
        <dbReference type="ARBA" id="ARBA00022827"/>
    </source>
</evidence>
<evidence type="ECO:0000256" key="5">
    <source>
        <dbReference type="ARBA" id="ARBA00022857"/>
    </source>
</evidence>
<comment type="similarity">
    <text evidence="2">Belongs to the FMO family.</text>
</comment>
<dbReference type="Pfam" id="PF00743">
    <property type="entry name" value="FMO-like"/>
    <property type="match status" value="2"/>
</dbReference>
<dbReference type="Proteomes" id="UP000076632">
    <property type="component" value="Unassembled WGS sequence"/>
</dbReference>
<proteinExistence type="inferred from homology"/>
<sequence>MEPRKFDVDRVAVIGAGPGGLAAAKYLLAEQKFSEIAIFEQRGNVGGVWNYTQNNTLDGNFTIPRTQPSATVEKPTWEDDEAIFVSPVYDYLETNIPNNLMNYSDLPFPKGSSLFPKHAVVKKYLETYAEELKPYLHLSTQVLDVRRVCSSSKGIWTVKTLNLKTQTESIAEFDAVVVANGHYSDPFIPDISGIKEWNDSHPGVISHSKYFRKPYEFEGKKVIVVGNSASGIDLSAQISQFCQKPILISEKHASNITASTDTSQAENLPEIVEFLKDQPRAVRFANGRVETDIDKIIFCTGYFYSFPFLSSLSPALVSNGDRTQNVYKHLFYNTEPTLAFIGLPQRIVPFPVSEAQGAVIARAWSGRMTLPSLREMQKWEAATIVDRGSGRNFHTIAFPLDAEYINHLHGWALQATSRTRLANDGRGKMPPYWNEQTQWVRERFPLIKVASKKLGDRRHEICTLEELGFDYLKWRSEAANAESHLL</sequence>
<dbReference type="GO" id="GO:0050660">
    <property type="term" value="F:flavin adenine dinucleotide binding"/>
    <property type="evidence" value="ECO:0007669"/>
    <property type="project" value="InterPro"/>
</dbReference>
<name>A0A165HAH2_XYLHT</name>
<dbReference type="FunCoup" id="A0A165HAH2">
    <property type="interactions" value="617"/>
</dbReference>
<evidence type="ECO:0000256" key="3">
    <source>
        <dbReference type="ARBA" id="ARBA00022630"/>
    </source>
</evidence>
<dbReference type="PRINTS" id="PR00370">
    <property type="entry name" value="FMOXYGENASE"/>
</dbReference>
<evidence type="ECO:0000313" key="8">
    <source>
        <dbReference type="EMBL" id="KZF23213.1"/>
    </source>
</evidence>
<accession>A0A165HAH2</accession>
<evidence type="ECO:0000256" key="6">
    <source>
        <dbReference type="ARBA" id="ARBA00023002"/>
    </source>
</evidence>
<dbReference type="InterPro" id="IPR020946">
    <property type="entry name" value="Flavin_mOase-like"/>
</dbReference>
<evidence type="ECO:0000256" key="2">
    <source>
        <dbReference type="ARBA" id="ARBA00009183"/>
    </source>
</evidence>
<dbReference type="GeneID" id="28900104"/>
<comment type="cofactor">
    <cofactor evidence="1">
        <name>FAD</name>
        <dbReference type="ChEBI" id="CHEBI:57692"/>
    </cofactor>
</comment>
<dbReference type="STRING" id="1328760.A0A165HAH2"/>
<dbReference type="EMBL" id="KV407457">
    <property type="protein sequence ID" value="KZF23213.1"/>
    <property type="molecule type" value="Genomic_DNA"/>
</dbReference>
<dbReference type="InterPro" id="IPR036188">
    <property type="entry name" value="FAD/NAD-bd_sf"/>
</dbReference>
<dbReference type="GO" id="GO:0004499">
    <property type="term" value="F:N,N-dimethylaniline monooxygenase activity"/>
    <property type="evidence" value="ECO:0007669"/>
    <property type="project" value="InterPro"/>
</dbReference>
<dbReference type="OMA" id="CTGHHFL"/>
<dbReference type="GO" id="GO:0050661">
    <property type="term" value="F:NADP binding"/>
    <property type="evidence" value="ECO:0007669"/>
    <property type="project" value="InterPro"/>
</dbReference>
<keyword evidence="4" id="KW-0274">FAD</keyword>
<dbReference type="SUPFAM" id="SSF51905">
    <property type="entry name" value="FAD/NAD(P)-binding domain"/>
    <property type="match status" value="2"/>
</dbReference>
<evidence type="ECO:0000256" key="1">
    <source>
        <dbReference type="ARBA" id="ARBA00001974"/>
    </source>
</evidence>
<dbReference type="RefSeq" id="XP_018188768.1">
    <property type="nucleotide sequence ID" value="XM_018334967.1"/>
</dbReference>
<keyword evidence="3" id="KW-0285">Flavoprotein</keyword>
<gene>
    <name evidence="8" type="ORF">L228DRAFT_267227</name>
</gene>
<evidence type="ECO:0000256" key="7">
    <source>
        <dbReference type="ARBA" id="ARBA00023033"/>
    </source>
</evidence>
<organism evidence="8 9">
    <name type="scientific">Xylona heveae (strain CBS 132557 / TC161)</name>
    <dbReference type="NCBI Taxonomy" id="1328760"/>
    <lineage>
        <taxon>Eukaryota</taxon>
        <taxon>Fungi</taxon>
        <taxon>Dikarya</taxon>
        <taxon>Ascomycota</taxon>
        <taxon>Pezizomycotina</taxon>
        <taxon>Xylonomycetes</taxon>
        <taxon>Xylonales</taxon>
        <taxon>Xylonaceae</taxon>
        <taxon>Xylona</taxon>
    </lineage>
</organism>
<evidence type="ECO:0000313" key="9">
    <source>
        <dbReference type="Proteomes" id="UP000076632"/>
    </source>
</evidence>
<keyword evidence="7 8" id="KW-0503">Monooxygenase</keyword>
<dbReference type="FunFam" id="3.50.50.60:FF:000138">
    <property type="entry name" value="Flavin-containing monooxygenase"/>
    <property type="match status" value="1"/>
</dbReference>
<dbReference type="InterPro" id="IPR000960">
    <property type="entry name" value="Flavin_mOase"/>
</dbReference>
<dbReference type="InParanoid" id="A0A165HAH2"/>
<dbReference type="PANTHER" id="PTHR23023">
    <property type="entry name" value="DIMETHYLANILINE MONOOXYGENASE"/>
    <property type="match status" value="1"/>
</dbReference>
<dbReference type="InterPro" id="IPR050346">
    <property type="entry name" value="FMO-like"/>
</dbReference>
<keyword evidence="9" id="KW-1185">Reference proteome</keyword>
<reference evidence="8 9" key="1">
    <citation type="journal article" date="2016" name="Fungal Biol.">
        <title>The genome of Xylona heveae provides a window into fungal endophytism.</title>
        <authorList>
            <person name="Gazis R."/>
            <person name="Kuo A."/>
            <person name="Riley R."/>
            <person name="LaButti K."/>
            <person name="Lipzen A."/>
            <person name="Lin J."/>
            <person name="Amirebrahimi M."/>
            <person name="Hesse C.N."/>
            <person name="Spatafora J.W."/>
            <person name="Henrissat B."/>
            <person name="Hainaut M."/>
            <person name="Grigoriev I.V."/>
            <person name="Hibbett D.S."/>
        </authorList>
    </citation>
    <scope>NUCLEOTIDE SEQUENCE [LARGE SCALE GENOMIC DNA]</scope>
    <source>
        <strain evidence="8 9">TC161</strain>
    </source>
</reference>
<dbReference type="AlphaFoldDB" id="A0A165HAH2"/>
<dbReference type="OrthoDB" id="5389404at2759"/>
<dbReference type="Pfam" id="PF13450">
    <property type="entry name" value="NAD_binding_8"/>
    <property type="match status" value="1"/>
</dbReference>
<protein>
    <submittedName>
        <fullName evidence="8">Thiol-specific monooxygenase</fullName>
    </submittedName>
</protein>
<dbReference type="Gene3D" id="3.50.50.60">
    <property type="entry name" value="FAD/NAD(P)-binding domain"/>
    <property type="match status" value="2"/>
</dbReference>